<dbReference type="KEGG" id="lfc:LFE_1196"/>
<keyword evidence="3" id="KW-1185">Reference proteome</keyword>
<dbReference type="Proteomes" id="UP000007382">
    <property type="component" value="Chromosome"/>
</dbReference>
<feature type="compositionally biased region" description="Basic and acidic residues" evidence="1">
    <location>
        <begin position="1"/>
        <end position="19"/>
    </location>
</feature>
<reference evidence="2 3" key="1">
    <citation type="journal article" date="2012" name="J. Bacteriol.">
        <title>Complete Genome Sequence of Leptospirillum ferrooxidans Strain C2-3, Isolated from a Fresh Volcanic Ash Deposit on the Island of Miyake, Japan.</title>
        <authorList>
            <person name="Fujimura R."/>
            <person name="Sato Y."/>
            <person name="Nishizawa T."/>
            <person name="Oshima K."/>
            <person name="Kim S.-W."/>
            <person name="Hattori M."/>
            <person name="Kamijo T."/>
            <person name="Ohta H."/>
        </authorList>
    </citation>
    <scope>NUCLEOTIDE SEQUENCE [LARGE SCALE GENOMIC DNA]</scope>
    <source>
        <strain evidence="2 3">C2-3</strain>
    </source>
</reference>
<proteinExistence type="predicted"/>
<name>I0INN3_LEPFC</name>
<feature type="region of interest" description="Disordered" evidence="1">
    <location>
        <begin position="1"/>
        <end position="21"/>
    </location>
</feature>
<evidence type="ECO:0000313" key="3">
    <source>
        <dbReference type="Proteomes" id="UP000007382"/>
    </source>
</evidence>
<dbReference type="HOGENOM" id="CLU_2437227_0_0_0"/>
<gene>
    <name evidence="2" type="ordered locus">LFE_1196</name>
</gene>
<sequence>MKGTKRELKKGPEPVEDGNRPNIYSGSVLLSHNLAVAVSSALEGLTAVFGMGTGGSPPAWPPENRQANCGTPRCFLRGVPAFVKKKGQTF</sequence>
<organism evidence="2 3">
    <name type="scientific">Leptospirillum ferrooxidans (strain C2-3)</name>
    <dbReference type="NCBI Taxonomy" id="1162668"/>
    <lineage>
        <taxon>Bacteria</taxon>
        <taxon>Pseudomonadati</taxon>
        <taxon>Nitrospirota</taxon>
        <taxon>Nitrospiria</taxon>
        <taxon>Nitrospirales</taxon>
        <taxon>Nitrospiraceae</taxon>
        <taxon>Leptospirillum</taxon>
    </lineage>
</organism>
<evidence type="ECO:0000313" key="2">
    <source>
        <dbReference type="EMBL" id="BAM06882.1"/>
    </source>
</evidence>
<protein>
    <submittedName>
        <fullName evidence="2">Uncharacterized protein</fullName>
    </submittedName>
</protein>
<evidence type="ECO:0000256" key="1">
    <source>
        <dbReference type="SAM" id="MobiDB-lite"/>
    </source>
</evidence>
<reference evidence="3" key="2">
    <citation type="submission" date="2012-03" db="EMBL/GenBank/DDBJ databases">
        <title>The complete genome sequence of the pioneer microbe on fresh volcanic deposit, Leptospirillum ferrooxidans strain C2-3.</title>
        <authorList>
            <person name="Fujimura R."/>
            <person name="Sato Y."/>
            <person name="Nishizawa T."/>
            <person name="Nanba K."/>
            <person name="Oshima K."/>
            <person name="Hattori M."/>
            <person name="Kamijo T."/>
            <person name="Ohta H."/>
        </authorList>
    </citation>
    <scope>NUCLEOTIDE SEQUENCE [LARGE SCALE GENOMIC DNA]</scope>
    <source>
        <strain evidence="3">C2-3</strain>
    </source>
</reference>
<dbReference type="AlphaFoldDB" id="I0INN3"/>
<dbReference type="EMBL" id="AP012342">
    <property type="protein sequence ID" value="BAM06882.1"/>
    <property type="molecule type" value="Genomic_DNA"/>
</dbReference>
<accession>I0INN3</accession>